<dbReference type="AlphaFoldDB" id="A0A7W8LAF9"/>
<proteinExistence type="inferred from homology"/>
<dbReference type="PANTHER" id="PTHR40079">
    <property type="entry name" value="MANNAN ENDO-1,4-BETA-MANNOSIDASE E-RELATED"/>
    <property type="match status" value="1"/>
</dbReference>
<dbReference type="RefSeq" id="WP_184227708.1">
    <property type="nucleotide sequence ID" value="NZ_JACHDE010000013.1"/>
</dbReference>
<comment type="similarity">
    <text evidence="1 4">Belongs to the glycosyl hydrolase 26 family.</text>
</comment>
<evidence type="ECO:0000313" key="8">
    <source>
        <dbReference type="Proteomes" id="UP000592820"/>
    </source>
</evidence>
<evidence type="ECO:0000313" key="7">
    <source>
        <dbReference type="EMBL" id="MBB5403371.1"/>
    </source>
</evidence>
<evidence type="ECO:0000256" key="1">
    <source>
        <dbReference type="ARBA" id="ARBA00007754"/>
    </source>
</evidence>
<dbReference type="EMBL" id="JACHDE010000013">
    <property type="protein sequence ID" value="MBB5403371.1"/>
    <property type="molecule type" value="Genomic_DNA"/>
</dbReference>
<sequence length="334" mass="37557">MVLSVRSRPAVIGRPRLKRALIALAMLGAALPVITHAASDSTASPGVAAIGLHSEGDMYTAQYDSFGAWLGEPVQYRIVFTAREKWQDVAEPYYLATTQRWINSDPRRVEVMSVPLLLASDHGFATVTSGKVDYAFASLARNIKAIGRPEQVIIRLGWEHNGNWYRWSAIKDPEGYRAAYRHVVHVMRKVAPGLRFDWTTDFQSHSNFNWQSAYPGDDVVDIMSMDVYDEYHEGWGDMLNARTGLRSFRAFARAHGKPEAYPEWGCSTRPEGYGDDPEFIEHFHGWIESGAPNVLYQSYWNTHLGGPNAVIYGDQSGRVPLAANKYRELFGGKR</sequence>
<keyword evidence="5" id="KW-0732">Signal</keyword>
<evidence type="ECO:0000259" key="6">
    <source>
        <dbReference type="PROSITE" id="PS51764"/>
    </source>
</evidence>
<dbReference type="GO" id="GO:0016985">
    <property type="term" value="F:mannan endo-1,4-beta-mannosidase activity"/>
    <property type="evidence" value="ECO:0007669"/>
    <property type="project" value="InterPro"/>
</dbReference>
<comment type="caution">
    <text evidence="7">The sequence shown here is derived from an EMBL/GenBank/DDBJ whole genome shotgun (WGS) entry which is preliminary data.</text>
</comment>
<dbReference type="Pfam" id="PF02156">
    <property type="entry name" value="Glyco_hydro_26"/>
    <property type="match status" value="1"/>
</dbReference>
<dbReference type="InterPro" id="IPR017853">
    <property type="entry name" value="GH"/>
</dbReference>
<dbReference type="PANTHER" id="PTHR40079:SF4">
    <property type="entry name" value="GH26 DOMAIN-CONTAINING PROTEIN-RELATED"/>
    <property type="match status" value="1"/>
</dbReference>
<protein>
    <recommendedName>
        <fullName evidence="6">GH26 domain-containing protein</fullName>
    </recommendedName>
</protein>
<evidence type="ECO:0000256" key="3">
    <source>
        <dbReference type="ARBA" id="ARBA00023295"/>
    </source>
</evidence>
<feature type="chain" id="PRO_5031316274" description="GH26 domain-containing protein" evidence="5">
    <location>
        <begin position="38"/>
        <end position="334"/>
    </location>
</feature>
<dbReference type="SUPFAM" id="SSF51445">
    <property type="entry name" value="(Trans)glycosidases"/>
    <property type="match status" value="1"/>
</dbReference>
<feature type="domain" description="GH26" evidence="6">
    <location>
        <begin position="3"/>
        <end position="334"/>
    </location>
</feature>
<evidence type="ECO:0000256" key="2">
    <source>
        <dbReference type="ARBA" id="ARBA00022801"/>
    </source>
</evidence>
<feature type="active site" description="Nucleophile" evidence="4">
    <location>
        <position position="263"/>
    </location>
</feature>
<accession>A0A7W8LAF9</accession>
<reference evidence="7 8" key="1">
    <citation type="submission" date="2020-08" db="EMBL/GenBank/DDBJ databases">
        <title>Genomic Encyclopedia of Type Strains, Phase IV (KMG-V): Genome sequencing to study the core and pangenomes of soil and plant-associated prokaryotes.</title>
        <authorList>
            <person name="Whitman W."/>
        </authorList>
    </citation>
    <scope>NUCLEOTIDE SEQUENCE [LARGE SCALE GENOMIC DNA]</scope>
    <source>
        <strain evidence="7 8">JPY162</strain>
    </source>
</reference>
<dbReference type="Gene3D" id="3.20.20.80">
    <property type="entry name" value="Glycosidases"/>
    <property type="match status" value="1"/>
</dbReference>
<name>A0A7W8LAF9_9BURK</name>
<dbReference type="GO" id="GO:0006080">
    <property type="term" value="P:substituted mannan metabolic process"/>
    <property type="evidence" value="ECO:0007669"/>
    <property type="project" value="InterPro"/>
</dbReference>
<feature type="active site" description="Proton donor" evidence="4">
    <location>
        <position position="159"/>
    </location>
</feature>
<dbReference type="Proteomes" id="UP000592820">
    <property type="component" value="Unassembled WGS sequence"/>
</dbReference>
<dbReference type="InterPro" id="IPR022790">
    <property type="entry name" value="GH26_dom"/>
</dbReference>
<dbReference type="InterPro" id="IPR000805">
    <property type="entry name" value="Glyco_hydro_26"/>
</dbReference>
<evidence type="ECO:0000256" key="4">
    <source>
        <dbReference type="PROSITE-ProRule" id="PRU01100"/>
    </source>
</evidence>
<dbReference type="PROSITE" id="PS51764">
    <property type="entry name" value="GH26"/>
    <property type="match status" value="1"/>
</dbReference>
<feature type="signal peptide" evidence="5">
    <location>
        <begin position="1"/>
        <end position="37"/>
    </location>
</feature>
<gene>
    <name evidence="7" type="ORF">HDG41_005459</name>
</gene>
<organism evidence="7 8">
    <name type="scientific">Paraburkholderia youngii</name>
    <dbReference type="NCBI Taxonomy" id="2782701"/>
    <lineage>
        <taxon>Bacteria</taxon>
        <taxon>Pseudomonadati</taxon>
        <taxon>Pseudomonadota</taxon>
        <taxon>Betaproteobacteria</taxon>
        <taxon>Burkholderiales</taxon>
        <taxon>Burkholderiaceae</taxon>
        <taxon>Paraburkholderia</taxon>
    </lineage>
</organism>
<keyword evidence="3 4" id="KW-0326">Glycosidase</keyword>
<evidence type="ECO:0000256" key="5">
    <source>
        <dbReference type="SAM" id="SignalP"/>
    </source>
</evidence>
<keyword evidence="2 4" id="KW-0378">Hydrolase</keyword>